<reference evidence="1 2" key="1">
    <citation type="journal article" date="2018" name="Nat. Genet.">
        <title>The Rosa genome provides new insights in the design of modern roses.</title>
        <authorList>
            <person name="Bendahmane M."/>
        </authorList>
    </citation>
    <scope>NUCLEOTIDE SEQUENCE [LARGE SCALE GENOMIC DNA]</scope>
    <source>
        <strain evidence="2">cv. Old Blush</strain>
    </source>
</reference>
<keyword evidence="1" id="KW-0378">Hydrolase</keyword>
<dbReference type="GO" id="GO:0003724">
    <property type="term" value="F:RNA helicase activity"/>
    <property type="evidence" value="ECO:0007669"/>
    <property type="project" value="UniProtKB-EC"/>
</dbReference>
<keyword evidence="1" id="KW-0347">Helicase</keyword>
<dbReference type="AlphaFoldDB" id="A0A2P6PS00"/>
<name>A0A2P6PS00_ROSCH</name>
<dbReference type="STRING" id="74649.A0A2P6PS00"/>
<keyword evidence="1" id="KW-0067">ATP-binding</keyword>
<evidence type="ECO:0000313" key="1">
    <source>
        <dbReference type="EMBL" id="PRQ24713.1"/>
    </source>
</evidence>
<keyword evidence="2" id="KW-1185">Reference proteome</keyword>
<dbReference type="Gramene" id="PRQ24713">
    <property type="protein sequence ID" value="PRQ24713"/>
    <property type="gene ID" value="RchiOBHm_Chr6g0275451"/>
</dbReference>
<dbReference type="Proteomes" id="UP000238479">
    <property type="component" value="Chromosome 6"/>
</dbReference>
<proteinExistence type="predicted"/>
<gene>
    <name evidence="1" type="ORF">RchiOBHm_Chr6g0275451</name>
</gene>
<evidence type="ECO:0000313" key="2">
    <source>
        <dbReference type="Proteomes" id="UP000238479"/>
    </source>
</evidence>
<dbReference type="GO" id="GO:0016787">
    <property type="term" value="F:hydrolase activity"/>
    <property type="evidence" value="ECO:0007669"/>
    <property type="project" value="UniProtKB-KW"/>
</dbReference>
<organism evidence="1 2">
    <name type="scientific">Rosa chinensis</name>
    <name type="common">China rose</name>
    <dbReference type="NCBI Taxonomy" id="74649"/>
    <lineage>
        <taxon>Eukaryota</taxon>
        <taxon>Viridiplantae</taxon>
        <taxon>Streptophyta</taxon>
        <taxon>Embryophyta</taxon>
        <taxon>Tracheophyta</taxon>
        <taxon>Spermatophyta</taxon>
        <taxon>Magnoliopsida</taxon>
        <taxon>eudicotyledons</taxon>
        <taxon>Gunneridae</taxon>
        <taxon>Pentapetalae</taxon>
        <taxon>rosids</taxon>
        <taxon>fabids</taxon>
        <taxon>Rosales</taxon>
        <taxon>Rosaceae</taxon>
        <taxon>Rosoideae</taxon>
        <taxon>Rosoideae incertae sedis</taxon>
        <taxon>Rosa</taxon>
    </lineage>
</organism>
<dbReference type="EMBL" id="PDCK01000044">
    <property type="protein sequence ID" value="PRQ24713.1"/>
    <property type="molecule type" value="Genomic_DNA"/>
</dbReference>
<comment type="caution">
    <text evidence="1">The sequence shown here is derived from an EMBL/GenBank/DDBJ whole genome shotgun (WGS) entry which is preliminary data.</text>
</comment>
<keyword evidence="1" id="KW-0547">Nucleotide-binding</keyword>
<dbReference type="EC" id="3.6.4.13" evidence="1"/>
<accession>A0A2P6PS00</accession>
<sequence>MRVDRHWTDKKLEEMTERDWRIFREDFNISYKGSRIPRPMRSWVEYGAAQGCGEGWL</sequence>
<protein>
    <submittedName>
        <fullName evidence="1">Putative RNA helicase</fullName>
        <ecNumber evidence="1">3.6.4.13</ecNumber>
    </submittedName>
</protein>